<proteinExistence type="predicted"/>
<organism evidence="2 3">
    <name type="scientific">Paraburkholderia phenoliruptrix</name>
    <dbReference type="NCBI Taxonomy" id="252970"/>
    <lineage>
        <taxon>Bacteria</taxon>
        <taxon>Pseudomonadati</taxon>
        <taxon>Pseudomonadota</taxon>
        <taxon>Betaproteobacteria</taxon>
        <taxon>Burkholderiales</taxon>
        <taxon>Burkholderiaceae</taxon>
        <taxon>Paraburkholderia</taxon>
    </lineage>
</organism>
<reference evidence="2 3" key="1">
    <citation type="submission" date="2020-04" db="EMBL/GenBank/DDBJ databases">
        <authorList>
            <person name="De Canck E."/>
        </authorList>
    </citation>
    <scope>NUCLEOTIDE SEQUENCE [LARGE SCALE GENOMIC DNA]</scope>
    <source>
        <strain evidence="2 3">LMG 9964</strain>
    </source>
</reference>
<gene>
    <name evidence="2" type="ORF">LMG9964_03247</name>
</gene>
<accession>A0A6J5K7F5</accession>
<evidence type="ECO:0000313" key="3">
    <source>
        <dbReference type="Proteomes" id="UP000494102"/>
    </source>
</evidence>
<dbReference type="Proteomes" id="UP000494102">
    <property type="component" value="Unassembled WGS sequence"/>
</dbReference>
<name>A0A6J5K7F5_9BURK</name>
<evidence type="ECO:0000313" key="2">
    <source>
        <dbReference type="EMBL" id="CAB4049587.1"/>
    </source>
</evidence>
<protein>
    <submittedName>
        <fullName evidence="2">Uncharacterized protein</fullName>
    </submittedName>
</protein>
<dbReference type="AlphaFoldDB" id="A0A6J5K7F5"/>
<evidence type="ECO:0000256" key="1">
    <source>
        <dbReference type="SAM" id="MobiDB-lite"/>
    </source>
</evidence>
<feature type="region of interest" description="Disordered" evidence="1">
    <location>
        <begin position="1"/>
        <end position="31"/>
    </location>
</feature>
<dbReference type="EMBL" id="CADILN010000004">
    <property type="protein sequence ID" value="CAB4049587.1"/>
    <property type="molecule type" value="Genomic_DNA"/>
</dbReference>
<sequence>MTDSKAALEGGSYSPTNNDVTADGKAEQERPLCSVIRRQSITPSNGAYGSGMSVDDWLLSGCERPVAAFRR</sequence>
<dbReference type="RefSeq" id="WP_310105521.1">
    <property type="nucleotide sequence ID" value="NZ_CP168531.1"/>
</dbReference>